<name>A0A840HSX8_9SPHN</name>
<dbReference type="PANTHER" id="PTHR30055">
    <property type="entry name" value="HTH-TYPE TRANSCRIPTIONAL REGULATOR RUTR"/>
    <property type="match status" value="1"/>
</dbReference>
<dbReference type="InterPro" id="IPR050109">
    <property type="entry name" value="HTH-type_TetR-like_transc_reg"/>
</dbReference>
<evidence type="ECO:0000256" key="5">
    <source>
        <dbReference type="PROSITE-ProRule" id="PRU00335"/>
    </source>
</evidence>
<evidence type="ECO:0000313" key="7">
    <source>
        <dbReference type="EMBL" id="MBB4640668.1"/>
    </source>
</evidence>
<comment type="caution">
    <text evidence="7">The sequence shown here is derived from an EMBL/GenBank/DDBJ whole genome shotgun (WGS) entry which is preliminary data.</text>
</comment>
<keyword evidence="1" id="KW-0678">Repressor</keyword>
<dbReference type="InterPro" id="IPR036271">
    <property type="entry name" value="Tet_transcr_reg_TetR-rel_C_sf"/>
</dbReference>
<dbReference type="GO" id="GO:0003700">
    <property type="term" value="F:DNA-binding transcription factor activity"/>
    <property type="evidence" value="ECO:0007669"/>
    <property type="project" value="TreeGrafter"/>
</dbReference>
<feature type="DNA-binding region" description="H-T-H motif" evidence="5">
    <location>
        <begin position="35"/>
        <end position="54"/>
    </location>
</feature>
<keyword evidence="3 5" id="KW-0238">DNA-binding</keyword>
<dbReference type="Proteomes" id="UP000575068">
    <property type="component" value="Unassembled WGS sequence"/>
</dbReference>
<reference evidence="7 8" key="1">
    <citation type="submission" date="2020-08" db="EMBL/GenBank/DDBJ databases">
        <title>Genomic Encyclopedia of Type Strains, Phase IV (KMG-IV): sequencing the most valuable type-strain genomes for metagenomic binning, comparative biology and taxonomic classification.</title>
        <authorList>
            <person name="Goeker M."/>
        </authorList>
    </citation>
    <scope>NUCLEOTIDE SEQUENCE [LARGE SCALE GENOMIC DNA]</scope>
    <source>
        <strain evidence="7 8">DSM 7465</strain>
    </source>
</reference>
<dbReference type="AlphaFoldDB" id="A0A840HSX8"/>
<organism evidence="7 8">
    <name type="scientific">Rhizorhapis suberifaciens</name>
    <name type="common">corky root of lettuce</name>
    <dbReference type="NCBI Taxonomy" id="13656"/>
    <lineage>
        <taxon>Bacteria</taxon>
        <taxon>Pseudomonadati</taxon>
        <taxon>Pseudomonadota</taxon>
        <taxon>Alphaproteobacteria</taxon>
        <taxon>Sphingomonadales</taxon>
        <taxon>Sphingomonadaceae</taxon>
        <taxon>Rhizorhapis</taxon>
    </lineage>
</organism>
<evidence type="ECO:0000256" key="2">
    <source>
        <dbReference type="ARBA" id="ARBA00023015"/>
    </source>
</evidence>
<evidence type="ECO:0000259" key="6">
    <source>
        <dbReference type="PROSITE" id="PS50977"/>
    </source>
</evidence>
<dbReference type="Gene3D" id="1.10.357.10">
    <property type="entry name" value="Tetracycline Repressor, domain 2"/>
    <property type="match status" value="1"/>
</dbReference>
<dbReference type="PROSITE" id="PS50977">
    <property type="entry name" value="HTH_TETR_2"/>
    <property type="match status" value="1"/>
</dbReference>
<proteinExistence type="predicted"/>
<gene>
    <name evidence="7" type="ORF">HNQ99_000961</name>
</gene>
<evidence type="ECO:0000256" key="4">
    <source>
        <dbReference type="ARBA" id="ARBA00023163"/>
    </source>
</evidence>
<keyword evidence="4" id="KW-0804">Transcription</keyword>
<keyword evidence="2" id="KW-0805">Transcription regulation</keyword>
<feature type="domain" description="HTH tetR-type" evidence="6">
    <location>
        <begin position="12"/>
        <end position="72"/>
    </location>
</feature>
<evidence type="ECO:0000256" key="3">
    <source>
        <dbReference type="ARBA" id="ARBA00023125"/>
    </source>
</evidence>
<dbReference type="Pfam" id="PF00440">
    <property type="entry name" value="TetR_N"/>
    <property type="match status" value="1"/>
</dbReference>
<evidence type="ECO:0000256" key="1">
    <source>
        <dbReference type="ARBA" id="ARBA00022491"/>
    </source>
</evidence>
<sequence>MNRASFSRETADVRRQAMIDATAACLAEKGAAGASVRAICMRAGVSPGLLRHYFEGVDALIAETYRATTDRMARAVAAAVAQAGEDKRARLIAYITANFHPPIADPGVLATWIAFWSLIRSDPAIASIHKESYAAFRAELEILLADCGMPPAQTGPIAIALTALVDGLWLELSLDASTLSGQQASAIAIRWVDTLLKHPNFD</sequence>
<dbReference type="Pfam" id="PF13977">
    <property type="entry name" value="TetR_C_6"/>
    <property type="match status" value="1"/>
</dbReference>
<dbReference type="NCBIfam" id="NF001978">
    <property type="entry name" value="PRK00767.1"/>
    <property type="match status" value="1"/>
</dbReference>
<protein>
    <submittedName>
        <fullName evidence="7">AcrR family transcriptional regulator</fullName>
    </submittedName>
</protein>
<dbReference type="GO" id="GO:0000976">
    <property type="term" value="F:transcription cis-regulatory region binding"/>
    <property type="evidence" value="ECO:0007669"/>
    <property type="project" value="TreeGrafter"/>
</dbReference>
<dbReference type="SUPFAM" id="SSF46689">
    <property type="entry name" value="Homeodomain-like"/>
    <property type="match status" value="1"/>
</dbReference>
<dbReference type="PANTHER" id="PTHR30055:SF228">
    <property type="entry name" value="TRANSCRIPTIONAL REGULATOR-RELATED"/>
    <property type="match status" value="1"/>
</dbReference>
<accession>A0A840HSX8</accession>
<dbReference type="RefSeq" id="WP_184474510.1">
    <property type="nucleotide sequence ID" value="NZ_JACHOV010000003.1"/>
</dbReference>
<dbReference type="InterPro" id="IPR009057">
    <property type="entry name" value="Homeodomain-like_sf"/>
</dbReference>
<dbReference type="SUPFAM" id="SSF48498">
    <property type="entry name" value="Tetracyclin repressor-like, C-terminal domain"/>
    <property type="match status" value="1"/>
</dbReference>
<dbReference type="InterPro" id="IPR039538">
    <property type="entry name" value="BetI_C"/>
</dbReference>
<dbReference type="EMBL" id="JACHOV010000003">
    <property type="protein sequence ID" value="MBB4640668.1"/>
    <property type="molecule type" value="Genomic_DNA"/>
</dbReference>
<dbReference type="InterPro" id="IPR001647">
    <property type="entry name" value="HTH_TetR"/>
</dbReference>
<keyword evidence="8" id="KW-1185">Reference proteome</keyword>
<evidence type="ECO:0000313" key="8">
    <source>
        <dbReference type="Proteomes" id="UP000575068"/>
    </source>
</evidence>